<dbReference type="Gene3D" id="3.40.50.150">
    <property type="entry name" value="Vaccinia Virus protein VP39"/>
    <property type="match status" value="2"/>
</dbReference>
<accession>A0A2W2DKT4</accession>
<reference evidence="2 3" key="1">
    <citation type="submission" date="2018-01" db="EMBL/GenBank/DDBJ databases">
        <title>Draft genome sequence of Jishengella sp. NA12.</title>
        <authorList>
            <person name="Sahin N."/>
            <person name="Ay H."/>
            <person name="Saygin H."/>
        </authorList>
    </citation>
    <scope>NUCLEOTIDE SEQUENCE [LARGE SCALE GENOMIC DNA]</scope>
    <source>
        <strain evidence="2 3">NA12</strain>
    </source>
</reference>
<dbReference type="EMBL" id="POTY01000204">
    <property type="protein sequence ID" value="PZG12552.1"/>
    <property type="molecule type" value="Genomic_DNA"/>
</dbReference>
<keyword evidence="1" id="KW-0175">Coiled coil</keyword>
<evidence type="ECO:0000256" key="1">
    <source>
        <dbReference type="SAM" id="Coils"/>
    </source>
</evidence>
<gene>
    <name evidence="2" type="ORF">C1I95_25535</name>
</gene>
<proteinExistence type="predicted"/>
<feature type="coiled-coil region" evidence="1">
    <location>
        <begin position="651"/>
        <end position="678"/>
    </location>
</feature>
<evidence type="ECO:0000313" key="2">
    <source>
        <dbReference type="EMBL" id="PZG12552.1"/>
    </source>
</evidence>
<protein>
    <recommendedName>
        <fullName evidence="4">DNA methylase adenine-specific domain-containing protein</fullName>
    </recommendedName>
</protein>
<dbReference type="InterPro" id="IPR029063">
    <property type="entry name" value="SAM-dependent_MTases_sf"/>
</dbReference>
<dbReference type="RefSeq" id="WP_111217422.1">
    <property type="nucleotide sequence ID" value="NZ_POTY01000204.1"/>
</dbReference>
<dbReference type="AlphaFoldDB" id="A0A2W2DKT4"/>
<sequence>MAAVDLISLPEIAELAGVQRPVVTTWRRRYPAFPAPAQADRGRQLFKAREVVDWLVDTGRADRQSIEPDLRLHLLTCLALQAGPSSTNGRRGGFTSQVLVSATTALICLHHLDDEPLRPDGHTDRHVIEALRERAAEVDWDDELLRSEIEALPSDAAWLAEVVDELIEAAWGTAQAYERLLAARHRFGVPQLYEEAIVPQLARLMAGLSGAREHADLHGIVQVADPRAGTGDLLLAARQELGEHDSVMFAAEADPLLARLARRRLVVHGIPRGSWQFDIAAGCPAGSSAAGVLLLRLPYQPAEARTDHNPFAELAEVTGALAPGQTAVVVGPAELLAGALPPYKPAARSRNELLATGRVEAVVQLPGGVVPFRPGYQTALWVLRHEETPEWQGRVLLADVSDRPLTDRVVEELIIDIATWRRAGHRPDEHLRVYASQVRIADLTMPRRPLTSRRPAMLRELVRDGRVTIAELADTEVELNQLAEPRPHLRTHLAAQGEIRRAPTKSIGALIRDGHLAMVKGSRIAAGHISSVGHYPVIGPPELTAGAQVGSRRIDRAVFAQRYPRARLSEPGDVLVTMVPRLGAYHDEEGTSVVDYPTRVLRIRPDGRDRFTPRVLAALVNAVPAQRPTGAVRAAARLADLQLPLLPPAEIVRLDAMLSAMEERRNLARRELALLDDLGRRAVAGLTDGTLTITAGAPLAGPPRRDQQD</sequence>
<name>A0A2W2DKT4_9ACTN</name>
<comment type="caution">
    <text evidence="2">The sequence shown here is derived from an EMBL/GenBank/DDBJ whole genome shotgun (WGS) entry which is preliminary data.</text>
</comment>
<dbReference type="Proteomes" id="UP000248924">
    <property type="component" value="Unassembled WGS sequence"/>
</dbReference>
<keyword evidence="3" id="KW-1185">Reference proteome</keyword>
<dbReference type="SUPFAM" id="SSF53335">
    <property type="entry name" value="S-adenosyl-L-methionine-dependent methyltransferases"/>
    <property type="match status" value="1"/>
</dbReference>
<evidence type="ECO:0000313" key="3">
    <source>
        <dbReference type="Proteomes" id="UP000248924"/>
    </source>
</evidence>
<evidence type="ECO:0008006" key="4">
    <source>
        <dbReference type="Google" id="ProtNLM"/>
    </source>
</evidence>
<dbReference type="OrthoDB" id="9784823at2"/>
<organism evidence="2 3">
    <name type="scientific">Micromonospora craterilacus</name>
    <dbReference type="NCBI Taxonomy" id="1655439"/>
    <lineage>
        <taxon>Bacteria</taxon>
        <taxon>Bacillati</taxon>
        <taxon>Actinomycetota</taxon>
        <taxon>Actinomycetes</taxon>
        <taxon>Micromonosporales</taxon>
        <taxon>Micromonosporaceae</taxon>
        <taxon>Micromonospora</taxon>
    </lineage>
</organism>